<protein>
    <submittedName>
        <fullName evidence="1">Uncharacterized protein</fullName>
    </submittedName>
</protein>
<keyword evidence="2" id="KW-1185">Reference proteome</keyword>
<gene>
    <name evidence="1" type="ORF">NB063_15990</name>
</gene>
<sequence>LVNGYVSVGGGAGMISRSPFVTSDAPQWFIKVPFAVMATPLSLKPVEMERTNGERSAKHLEAPENRARIRPAAIELT</sequence>
<proteinExistence type="predicted"/>
<reference evidence="1 2" key="1">
    <citation type="journal article" date="2022" name="Syst. Appl. Microbiol.">
        <title>Rhodopirellula aestuarii sp. nov., a novel member of the genus Rhodopirellula isolated from brackish sediments collected in the Tagus River estuary, Portugal.</title>
        <authorList>
            <person name="Vitorino I.R."/>
            <person name="Klimek D."/>
            <person name="Calusinska M."/>
            <person name="Lobo-da-Cunha A."/>
            <person name="Vasconcelos V."/>
            <person name="Lage O.M."/>
        </authorList>
    </citation>
    <scope>NUCLEOTIDE SEQUENCE [LARGE SCALE GENOMIC DNA]</scope>
    <source>
        <strain evidence="1 2">ICT_H3.1</strain>
    </source>
</reference>
<feature type="non-terminal residue" evidence="1">
    <location>
        <position position="1"/>
    </location>
</feature>
<accession>A0ABT0U5A3</accession>
<evidence type="ECO:0000313" key="1">
    <source>
        <dbReference type="EMBL" id="MCM2372106.1"/>
    </source>
</evidence>
<dbReference type="EMBL" id="JAMQBK010000039">
    <property type="protein sequence ID" value="MCM2372106.1"/>
    <property type="molecule type" value="Genomic_DNA"/>
</dbReference>
<evidence type="ECO:0000313" key="2">
    <source>
        <dbReference type="Proteomes" id="UP001202961"/>
    </source>
</evidence>
<comment type="caution">
    <text evidence="1">The sequence shown here is derived from an EMBL/GenBank/DDBJ whole genome shotgun (WGS) entry which is preliminary data.</text>
</comment>
<organism evidence="1 2">
    <name type="scientific">Aporhodopirellula aestuarii</name>
    <dbReference type="NCBI Taxonomy" id="2950107"/>
    <lineage>
        <taxon>Bacteria</taxon>
        <taxon>Pseudomonadati</taxon>
        <taxon>Planctomycetota</taxon>
        <taxon>Planctomycetia</taxon>
        <taxon>Pirellulales</taxon>
        <taxon>Pirellulaceae</taxon>
        <taxon>Aporhodopirellula</taxon>
    </lineage>
</organism>
<dbReference type="RefSeq" id="WP_250929730.1">
    <property type="nucleotide sequence ID" value="NZ_JAMQBK010000039.1"/>
</dbReference>
<dbReference type="Proteomes" id="UP001202961">
    <property type="component" value="Unassembled WGS sequence"/>
</dbReference>
<name>A0ABT0U5A3_9BACT</name>